<feature type="non-terminal residue" evidence="2">
    <location>
        <position position="1163"/>
    </location>
</feature>
<dbReference type="PANTHER" id="PTHR14918:SF3">
    <property type="entry name" value="KICSTOR COMPLEX PROTEIN SZT2"/>
    <property type="match status" value="1"/>
</dbReference>
<protein>
    <submittedName>
        <fullName evidence="2">Uncharacterized protein</fullName>
    </submittedName>
</protein>
<accession>A0A818UR34</accession>
<evidence type="ECO:0000313" key="2">
    <source>
        <dbReference type="EMBL" id="CAF3704222.1"/>
    </source>
</evidence>
<sequence>KISPLINTSDFLYYFRRYVKTNTFHQPLLLPVLAKDLKDIIKDYHGQTLIVYNRNFNIRIPRPGLAWIELHVLNSSNRPSPLSTEDLSDELTVESLIDLIRIEETKSSSSTSEDNSPENILRCHVWARGSQPEIDPTAMSNTLLQAFTFALADYVTEYKLLLRLNNNNNSNNNSHHFNQRHGSLEPPPSPRSMNTVKFADETNFALDRNVQAARTYTIDTTPTTPTAQSRRRHESNQSSILSGSSMDEPQSLSVDYAECLTSWFQYLTTNYAKLPSLTSCSYTLTNRMLLMDIISNFTSWLNEQKFIAYKHESLHGMIFRCNKERTLYLPVPSVDQMPTRIPGENLDLIVLYQSSKMVNDLPSESIEPSPQQESSDAMALANSSDIQKKIFLYVIANDKKLTMILHNAPDELSKLLMGYFSNIINWSNKRLNVLNIIVTQKMGLFRYRSFHHDQHSDYNRHHAQHGITIKHPVKGDNVDLEQVIKDIIPPKTGNIYTSWNIDLLYCNLIGSYPSLSNDSSQDLIQRHGTQLLQLKENKKNHMDRCTKLEEICSNWILKPKLFIADELLTQMKHRSRLLTIAVAPILFSRPTRHFFQNDTTLRANNALCLDASTAATEGSLSMRMANKRKSVAIPVDFSLRRLGQFVDENDYQIAQSQLTRFDSNRVNTGEQQQPSIIEIFVEQLSLHLQNTYRFHLVNTKLNPRKNPRSLHVQSPAEYNFHRSDQGRRATLLAEVSVLNNVQVIIRFLQYDIIKIPTNNQLSTTNHFRSISNESFCSPEQSELNPFVYDFHLQTIVAYQLKPEDERRFSSDFSVITFLQDFIEYYPTAPIGSKTALFKIIIHHSIDGNKRAADNELFKYVLKHAESYNIQIRKRNTDEYLFNCDHKDIYWMAARTTPSSPAELTVVMYIIYTNLEPKLLNPSNIPLSTLNKISVPPPTNNRIANSLKNSATMSQIRERASTILVPSGKTNLVVPLRSNTVGGEQYIANNIPVDRNVEFFRLKLVSILNKATLQHRRESLWEKLISARSDNTQTGRQENVSIHINEFQALLDSCIGDETMELTTVNTLLQRVFINKEQLDRLYRFLKLRYGTQFHMMNSTTVNYLVVFQNKAPEKCDAFLVLIYRSDQNSLKSYVVKQQNNINCTPFIETFTQKISYFLWECLI</sequence>
<dbReference type="Proteomes" id="UP000663881">
    <property type="component" value="Unassembled WGS sequence"/>
</dbReference>
<name>A0A818UR34_9BILA</name>
<dbReference type="InterPro" id="IPR033228">
    <property type="entry name" value="SZT2"/>
</dbReference>
<proteinExistence type="predicted"/>
<gene>
    <name evidence="2" type="ORF">OKA104_LOCUS12715</name>
</gene>
<evidence type="ECO:0000313" key="3">
    <source>
        <dbReference type="Proteomes" id="UP000663881"/>
    </source>
</evidence>
<dbReference type="PANTHER" id="PTHR14918">
    <property type="entry name" value="KICSTOR COMPLEX PROTEIN SZT2"/>
    <property type="match status" value="1"/>
</dbReference>
<feature type="compositionally biased region" description="Low complexity" evidence="1">
    <location>
        <begin position="217"/>
        <end position="226"/>
    </location>
</feature>
<evidence type="ECO:0000256" key="1">
    <source>
        <dbReference type="SAM" id="MobiDB-lite"/>
    </source>
</evidence>
<reference evidence="2" key="1">
    <citation type="submission" date="2021-02" db="EMBL/GenBank/DDBJ databases">
        <authorList>
            <person name="Nowell W R."/>
        </authorList>
    </citation>
    <scope>NUCLEOTIDE SEQUENCE</scope>
</reference>
<dbReference type="GO" id="GO:0005777">
    <property type="term" value="C:peroxisome"/>
    <property type="evidence" value="ECO:0007669"/>
    <property type="project" value="InterPro"/>
</dbReference>
<comment type="caution">
    <text evidence="2">The sequence shown here is derived from an EMBL/GenBank/DDBJ whole genome shotgun (WGS) entry which is preliminary data.</text>
</comment>
<dbReference type="EMBL" id="CAJOAY010000620">
    <property type="protein sequence ID" value="CAF3704222.1"/>
    <property type="molecule type" value="Genomic_DNA"/>
</dbReference>
<feature type="compositionally biased region" description="Polar residues" evidence="1">
    <location>
        <begin position="236"/>
        <end position="248"/>
    </location>
</feature>
<feature type="region of interest" description="Disordered" evidence="1">
    <location>
        <begin position="217"/>
        <end position="248"/>
    </location>
</feature>
<organism evidence="2 3">
    <name type="scientific">Adineta steineri</name>
    <dbReference type="NCBI Taxonomy" id="433720"/>
    <lineage>
        <taxon>Eukaryota</taxon>
        <taxon>Metazoa</taxon>
        <taxon>Spiralia</taxon>
        <taxon>Gnathifera</taxon>
        <taxon>Rotifera</taxon>
        <taxon>Eurotatoria</taxon>
        <taxon>Bdelloidea</taxon>
        <taxon>Adinetida</taxon>
        <taxon>Adinetidae</taxon>
        <taxon>Adineta</taxon>
    </lineage>
</organism>
<dbReference type="AlphaFoldDB" id="A0A818UR34"/>